<accession>A0A8J3N0K9</accession>
<reference evidence="1" key="1">
    <citation type="submission" date="2020-10" db="EMBL/GenBank/DDBJ databases">
        <title>Taxonomic study of unclassified bacteria belonging to the class Ktedonobacteria.</title>
        <authorList>
            <person name="Yabe S."/>
            <person name="Wang C.M."/>
            <person name="Zheng Y."/>
            <person name="Sakai Y."/>
            <person name="Cavaletti L."/>
            <person name="Monciardini P."/>
            <person name="Donadio S."/>
        </authorList>
    </citation>
    <scope>NUCLEOTIDE SEQUENCE</scope>
    <source>
        <strain evidence="1">ID150040</strain>
    </source>
</reference>
<dbReference type="Proteomes" id="UP000597444">
    <property type="component" value="Unassembled WGS sequence"/>
</dbReference>
<proteinExistence type="predicted"/>
<comment type="caution">
    <text evidence="1">The sequence shown here is derived from an EMBL/GenBank/DDBJ whole genome shotgun (WGS) entry which is preliminary data.</text>
</comment>
<gene>
    <name evidence="1" type="ORF">KSF_043770</name>
</gene>
<evidence type="ECO:0000313" key="2">
    <source>
        <dbReference type="Proteomes" id="UP000597444"/>
    </source>
</evidence>
<name>A0A8J3N0K9_9CHLR</name>
<dbReference type="AlphaFoldDB" id="A0A8J3N0K9"/>
<organism evidence="1 2">
    <name type="scientific">Reticulibacter mediterranei</name>
    <dbReference type="NCBI Taxonomy" id="2778369"/>
    <lineage>
        <taxon>Bacteria</taxon>
        <taxon>Bacillati</taxon>
        <taxon>Chloroflexota</taxon>
        <taxon>Ktedonobacteria</taxon>
        <taxon>Ktedonobacterales</taxon>
        <taxon>Reticulibacteraceae</taxon>
        <taxon>Reticulibacter</taxon>
    </lineage>
</organism>
<keyword evidence="2" id="KW-1185">Reference proteome</keyword>
<evidence type="ECO:0000313" key="1">
    <source>
        <dbReference type="EMBL" id="GHO94329.1"/>
    </source>
</evidence>
<protein>
    <submittedName>
        <fullName evidence="1">Uncharacterized protein</fullName>
    </submittedName>
</protein>
<sequence>MSNSFSDLYSKMLKDVFLDLARQQLEQGADALICADAYAEQGKPDFTLAYLLLIDASDDVKRDIFARSYEQRATLSEQKANDFSIQFHRAFPMIKVEAQKDRQAAQQIRQGKRVRSQQKTISINFAGPQ</sequence>
<dbReference type="EMBL" id="BNJK01000001">
    <property type="protein sequence ID" value="GHO94329.1"/>
    <property type="molecule type" value="Genomic_DNA"/>
</dbReference>
<dbReference type="RefSeq" id="WP_220205071.1">
    <property type="nucleotide sequence ID" value="NZ_BNJK01000001.1"/>
</dbReference>